<dbReference type="InterPro" id="IPR006212">
    <property type="entry name" value="Furin_repeat"/>
</dbReference>
<dbReference type="SMART" id="SM00261">
    <property type="entry name" value="FU"/>
    <property type="match status" value="2"/>
</dbReference>
<evidence type="ECO:0000256" key="2">
    <source>
        <dbReference type="ARBA" id="ARBA00022536"/>
    </source>
</evidence>
<dbReference type="AlphaFoldDB" id="A0AAW0W8Q4"/>
<dbReference type="CDD" id="cd00064">
    <property type="entry name" value="FU"/>
    <property type="match status" value="1"/>
</dbReference>
<dbReference type="GO" id="GO:0005509">
    <property type="term" value="F:calcium ion binding"/>
    <property type="evidence" value="ECO:0007669"/>
    <property type="project" value="InterPro"/>
</dbReference>
<feature type="domain" description="EGF-like" evidence="7">
    <location>
        <begin position="125"/>
        <end position="165"/>
    </location>
</feature>
<dbReference type="SMART" id="SM00179">
    <property type="entry name" value="EGF_CA"/>
    <property type="match status" value="1"/>
</dbReference>
<sequence length="356" mass="39089">NKNKENLKSAKLPPCSACKTLTDSFKKGIESTARGKFEGGDSAWEAEKMVSYKKSEVRLIEIQEKLCKDVERGQKQCEAGAEEHEGLLEDWWFQEQEVQPDLHMWLCIDTLRVCCPTNHYGPRCLPCKGGIDNPCNGNGKCKGAGTRKGSGDCSCNPGYKGDMCDACSYGYYEAYKDDTKLLCEQCHKACNGPCSGPGQKSCVACKAGWLMDTEKGCLDINECAFNKSPCKVNQFCVNNEGTYTCLECDKACNGCTGDGPDMCEKCAEGYVLDKDMCVDNSAQDRDKHMMFARYVTYAGLTLATCIILQKNTIIAAIVGLSVAVYISFSEYYLKDTAAPPVTPQLPPSMFSPDMTD</sequence>
<dbReference type="PROSITE" id="PS01187">
    <property type="entry name" value="EGF_CA"/>
    <property type="match status" value="1"/>
</dbReference>
<protein>
    <recommendedName>
        <fullName evidence="7">EGF-like domain-containing protein</fullName>
    </recommendedName>
</protein>
<dbReference type="SUPFAM" id="SSF57184">
    <property type="entry name" value="Growth factor receptor domain"/>
    <property type="match status" value="1"/>
</dbReference>
<evidence type="ECO:0000256" key="1">
    <source>
        <dbReference type="ARBA" id="ARBA00005897"/>
    </source>
</evidence>
<evidence type="ECO:0000256" key="6">
    <source>
        <dbReference type="SAM" id="Phobius"/>
    </source>
</evidence>
<comment type="caution">
    <text evidence="8">The sequence shown here is derived from an EMBL/GenBank/DDBJ whole genome shotgun (WGS) entry which is preliminary data.</text>
</comment>
<keyword evidence="6" id="KW-1133">Transmembrane helix</keyword>
<dbReference type="InterPro" id="IPR000742">
    <property type="entry name" value="EGF"/>
</dbReference>
<dbReference type="InterPro" id="IPR009030">
    <property type="entry name" value="Growth_fac_rcpt_cys_sf"/>
</dbReference>
<dbReference type="Gene3D" id="2.10.220.10">
    <property type="entry name" value="Hormone Receptor, Insulin-like Growth Factor Receptor 1, Chain A, domain 2"/>
    <property type="match status" value="1"/>
</dbReference>
<feature type="transmembrane region" description="Helical" evidence="6">
    <location>
        <begin position="291"/>
        <end position="309"/>
    </location>
</feature>
<dbReference type="PROSITE" id="PS01248">
    <property type="entry name" value="EGF_LAM_1"/>
    <property type="match status" value="1"/>
</dbReference>
<organism evidence="8 9">
    <name type="scientific">Cherax quadricarinatus</name>
    <name type="common">Australian red claw crayfish</name>
    <dbReference type="NCBI Taxonomy" id="27406"/>
    <lineage>
        <taxon>Eukaryota</taxon>
        <taxon>Metazoa</taxon>
        <taxon>Ecdysozoa</taxon>
        <taxon>Arthropoda</taxon>
        <taxon>Crustacea</taxon>
        <taxon>Multicrustacea</taxon>
        <taxon>Malacostraca</taxon>
        <taxon>Eumalacostraca</taxon>
        <taxon>Eucarida</taxon>
        <taxon>Decapoda</taxon>
        <taxon>Pleocyemata</taxon>
        <taxon>Astacidea</taxon>
        <taxon>Parastacoidea</taxon>
        <taxon>Parastacidae</taxon>
        <taxon>Cherax</taxon>
    </lineage>
</organism>
<feature type="non-terminal residue" evidence="8">
    <location>
        <position position="1"/>
    </location>
</feature>
<feature type="transmembrane region" description="Helical" evidence="6">
    <location>
        <begin position="315"/>
        <end position="333"/>
    </location>
</feature>
<dbReference type="PROSITE" id="PS50026">
    <property type="entry name" value="EGF_3"/>
    <property type="match status" value="1"/>
</dbReference>
<dbReference type="EMBL" id="JARKIK010000079">
    <property type="protein sequence ID" value="KAK8726377.1"/>
    <property type="molecule type" value="Genomic_DNA"/>
</dbReference>
<dbReference type="Pfam" id="PF11938">
    <property type="entry name" value="DUF3456"/>
    <property type="match status" value="1"/>
</dbReference>
<keyword evidence="4 5" id="KW-1015">Disulfide bond</keyword>
<dbReference type="SMART" id="SM00181">
    <property type="entry name" value="EGF"/>
    <property type="match status" value="2"/>
</dbReference>
<keyword evidence="9" id="KW-1185">Reference proteome</keyword>
<dbReference type="InterPro" id="IPR001881">
    <property type="entry name" value="EGF-like_Ca-bd_dom"/>
</dbReference>
<gene>
    <name evidence="8" type="ORF">OTU49_010237</name>
</gene>
<accession>A0AAW0W8Q4</accession>
<keyword evidence="6" id="KW-0472">Membrane</keyword>
<evidence type="ECO:0000256" key="3">
    <source>
        <dbReference type="ARBA" id="ARBA00022837"/>
    </source>
</evidence>
<evidence type="ECO:0000256" key="5">
    <source>
        <dbReference type="PROSITE-ProRule" id="PRU00076"/>
    </source>
</evidence>
<evidence type="ECO:0000313" key="9">
    <source>
        <dbReference type="Proteomes" id="UP001445076"/>
    </source>
</evidence>
<proteinExistence type="inferred from homology"/>
<dbReference type="PROSITE" id="PS00022">
    <property type="entry name" value="EGF_1"/>
    <property type="match status" value="1"/>
</dbReference>
<comment type="caution">
    <text evidence="5">Lacks conserved residue(s) required for the propagation of feature annotation.</text>
</comment>
<feature type="disulfide bond" evidence="5">
    <location>
        <begin position="155"/>
        <end position="164"/>
    </location>
</feature>
<dbReference type="Proteomes" id="UP001445076">
    <property type="component" value="Unassembled WGS sequence"/>
</dbReference>
<evidence type="ECO:0000259" key="7">
    <source>
        <dbReference type="PROSITE" id="PS50026"/>
    </source>
</evidence>
<keyword evidence="3" id="KW-0106">Calcium</keyword>
<keyword evidence="2 5" id="KW-0245">EGF-like domain</keyword>
<keyword evidence="6" id="KW-0812">Transmembrane</keyword>
<dbReference type="InterPro" id="IPR021852">
    <property type="entry name" value="DUF3456"/>
</dbReference>
<reference evidence="8 9" key="1">
    <citation type="journal article" date="2024" name="BMC Genomics">
        <title>Genome assembly of redclaw crayfish (Cherax quadricarinatus) provides insights into its immune adaptation and hypoxia tolerance.</title>
        <authorList>
            <person name="Liu Z."/>
            <person name="Zheng J."/>
            <person name="Li H."/>
            <person name="Fang K."/>
            <person name="Wang S."/>
            <person name="He J."/>
            <person name="Zhou D."/>
            <person name="Weng S."/>
            <person name="Chi M."/>
            <person name="Gu Z."/>
            <person name="He J."/>
            <person name="Li F."/>
            <person name="Wang M."/>
        </authorList>
    </citation>
    <scope>NUCLEOTIDE SEQUENCE [LARGE SCALE GENOMIC DNA]</scope>
    <source>
        <strain evidence="8">ZL_2023a</strain>
    </source>
</reference>
<evidence type="ECO:0000256" key="4">
    <source>
        <dbReference type="ARBA" id="ARBA00023157"/>
    </source>
</evidence>
<evidence type="ECO:0000313" key="8">
    <source>
        <dbReference type="EMBL" id="KAK8726377.1"/>
    </source>
</evidence>
<comment type="similarity">
    <text evidence="1">Belongs to the CRELD family.</text>
</comment>
<dbReference type="InterPro" id="IPR018097">
    <property type="entry name" value="EGF_Ca-bd_CS"/>
</dbReference>
<dbReference type="InterPro" id="IPR002049">
    <property type="entry name" value="LE_dom"/>
</dbReference>
<name>A0AAW0W8Q4_CHEQU</name>